<sequence>MSVPPVVAAPSGPWRDLRKRALTAALLGPAALACVWLGAYWYTGLMAVCVAGLSWEYVRMCGGRSRTLPGALVPLFVLVACAISAFSERLAGVPVAGAILLVGAAAAWFSARRRGVPPIFLGAGVLYIGIAGMALIELRHDNEAGRENVLFLLLIVWASDTFAYMAGRFFGGPKLAPAISPGKTWSGALGGLAGAMLVGVIAAEFMEPRASGLHAILVAGVLGMVSQAGDLAESWLKRRFGVKDSSQLIPGHGGLLDRLDGILAAAPVAAIWSAVLGMGVHLWR</sequence>
<feature type="transmembrane region" description="Helical" evidence="19">
    <location>
        <begin position="24"/>
        <end position="55"/>
    </location>
</feature>
<dbReference type="PANTHER" id="PTHR46382:SF1">
    <property type="entry name" value="PHOSPHATIDATE CYTIDYLYLTRANSFERASE"/>
    <property type="match status" value="1"/>
</dbReference>
<dbReference type="EC" id="2.7.7.41" evidence="6 18"/>
<comment type="pathway">
    <text evidence="3 18">Phospholipid metabolism; CDP-diacylglycerol biosynthesis; CDP-diacylglycerol from sn-glycerol 3-phosphate: step 3/3.</text>
</comment>
<keyword evidence="21" id="KW-1185">Reference proteome</keyword>
<evidence type="ECO:0000256" key="17">
    <source>
        <dbReference type="ARBA" id="ARBA00023264"/>
    </source>
</evidence>
<protein>
    <recommendedName>
        <fullName evidence="7 18">Phosphatidate cytidylyltransferase</fullName>
        <ecNumber evidence="6 18">2.7.7.41</ecNumber>
    </recommendedName>
</protein>
<dbReference type="Proteomes" id="UP000282957">
    <property type="component" value="Unassembled WGS sequence"/>
</dbReference>
<accession>A0A437MJN5</accession>
<comment type="pathway">
    <text evidence="4">Lipid metabolism.</text>
</comment>
<feature type="transmembrane region" description="Helical" evidence="19">
    <location>
        <begin position="117"/>
        <end position="136"/>
    </location>
</feature>
<evidence type="ECO:0000256" key="3">
    <source>
        <dbReference type="ARBA" id="ARBA00005119"/>
    </source>
</evidence>
<feature type="transmembrane region" description="Helical" evidence="19">
    <location>
        <begin position="148"/>
        <end position="167"/>
    </location>
</feature>
<keyword evidence="9" id="KW-0444">Lipid biosynthesis</keyword>
<evidence type="ECO:0000256" key="16">
    <source>
        <dbReference type="ARBA" id="ARBA00023209"/>
    </source>
</evidence>
<feature type="transmembrane region" description="Helical" evidence="19">
    <location>
        <begin position="93"/>
        <end position="111"/>
    </location>
</feature>
<keyword evidence="14" id="KW-0443">Lipid metabolism</keyword>
<keyword evidence="16" id="KW-0594">Phospholipid biosynthesis</keyword>
<organism evidence="20 21">
    <name type="scientific">Rhodovarius crocodyli</name>
    <dbReference type="NCBI Taxonomy" id="1979269"/>
    <lineage>
        <taxon>Bacteria</taxon>
        <taxon>Pseudomonadati</taxon>
        <taxon>Pseudomonadota</taxon>
        <taxon>Alphaproteobacteria</taxon>
        <taxon>Acetobacterales</taxon>
        <taxon>Roseomonadaceae</taxon>
        <taxon>Rhodovarius</taxon>
    </lineage>
</organism>
<keyword evidence="10 18" id="KW-0808">Transferase</keyword>
<reference evidence="20 21" key="1">
    <citation type="submission" date="2019-01" db="EMBL/GenBank/DDBJ databases">
        <authorList>
            <person name="Chen W.-M."/>
        </authorList>
    </citation>
    <scope>NUCLEOTIDE SEQUENCE [LARGE SCALE GENOMIC DNA]</scope>
    <source>
        <strain evidence="20 21">CCP-6</strain>
    </source>
</reference>
<evidence type="ECO:0000256" key="6">
    <source>
        <dbReference type="ARBA" id="ARBA00012487"/>
    </source>
</evidence>
<evidence type="ECO:0000256" key="12">
    <source>
        <dbReference type="ARBA" id="ARBA00022695"/>
    </source>
</evidence>
<evidence type="ECO:0000256" key="2">
    <source>
        <dbReference type="ARBA" id="ARBA00004651"/>
    </source>
</evidence>
<keyword evidence="8" id="KW-1003">Cell membrane</keyword>
<evidence type="ECO:0000256" key="14">
    <source>
        <dbReference type="ARBA" id="ARBA00023098"/>
    </source>
</evidence>
<comment type="catalytic activity">
    <reaction evidence="1 18">
        <text>a 1,2-diacyl-sn-glycero-3-phosphate + CTP + H(+) = a CDP-1,2-diacyl-sn-glycerol + diphosphate</text>
        <dbReference type="Rhea" id="RHEA:16229"/>
        <dbReference type="ChEBI" id="CHEBI:15378"/>
        <dbReference type="ChEBI" id="CHEBI:33019"/>
        <dbReference type="ChEBI" id="CHEBI:37563"/>
        <dbReference type="ChEBI" id="CHEBI:58332"/>
        <dbReference type="ChEBI" id="CHEBI:58608"/>
        <dbReference type="EC" id="2.7.7.41"/>
    </reaction>
</comment>
<evidence type="ECO:0000313" key="20">
    <source>
        <dbReference type="EMBL" id="RVT97826.1"/>
    </source>
</evidence>
<dbReference type="GO" id="GO:0004605">
    <property type="term" value="F:phosphatidate cytidylyltransferase activity"/>
    <property type="evidence" value="ECO:0007669"/>
    <property type="project" value="UniProtKB-EC"/>
</dbReference>
<evidence type="ECO:0000256" key="7">
    <source>
        <dbReference type="ARBA" id="ARBA00019373"/>
    </source>
</evidence>
<keyword evidence="17" id="KW-1208">Phospholipid metabolism</keyword>
<dbReference type="EMBL" id="SACL01000002">
    <property type="protein sequence ID" value="RVT97826.1"/>
    <property type="molecule type" value="Genomic_DNA"/>
</dbReference>
<name>A0A437MJN5_9PROT</name>
<proteinExistence type="inferred from homology"/>
<gene>
    <name evidence="20" type="ORF">EOD42_08495</name>
</gene>
<keyword evidence="12 18" id="KW-0548">Nucleotidyltransferase</keyword>
<dbReference type="OrthoDB" id="9799199at2"/>
<feature type="transmembrane region" description="Helical" evidence="19">
    <location>
        <begin position="67"/>
        <end position="86"/>
    </location>
</feature>
<evidence type="ECO:0000256" key="11">
    <source>
        <dbReference type="ARBA" id="ARBA00022692"/>
    </source>
</evidence>
<feature type="transmembrane region" description="Helical" evidence="19">
    <location>
        <begin position="212"/>
        <end position="229"/>
    </location>
</feature>
<evidence type="ECO:0000256" key="5">
    <source>
        <dbReference type="ARBA" id="ARBA00010185"/>
    </source>
</evidence>
<evidence type="ECO:0000256" key="8">
    <source>
        <dbReference type="ARBA" id="ARBA00022475"/>
    </source>
</evidence>
<dbReference type="UniPathway" id="UPA00557">
    <property type="reaction ID" value="UER00614"/>
</dbReference>
<dbReference type="InterPro" id="IPR000374">
    <property type="entry name" value="PC_trans"/>
</dbReference>
<dbReference type="GO" id="GO:0005886">
    <property type="term" value="C:plasma membrane"/>
    <property type="evidence" value="ECO:0007669"/>
    <property type="project" value="UniProtKB-SubCell"/>
</dbReference>
<evidence type="ECO:0000256" key="15">
    <source>
        <dbReference type="ARBA" id="ARBA00023136"/>
    </source>
</evidence>
<evidence type="ECO:0000256" key="10">
    <source>
        <dbReference type="ARBA" id="ARBA00022679"/>
    </source>
</evidence>
<dbReference type="GO" id="GO:0016024">
    <property type="term" value="P:CDP-diacylglycerol biosynthetic process"/>
    <property type="evidence" value="ECO:0007669"/>
    <property type="project" value="UniProtKB-UniPathway"/>
</dbReference>
<keyword evidence="11 18" id="KW-0812">Transmembrane</keyword>
<keyword evidence="15 19" id="KW-0472">Membrane</keyword>
<dbReference type="PROSITE" id="PS01315">
    <property type="entry name" value="CDS"/>
    <property type="match status" value="1"/>
</dbReference>
<comment type="subcellular location">
    <subcellularLocation>
        <location evidence="2">Cell membrane</location>
        <topology evidence="2">Multi-pass membrane protein</topology>
    </subcellularLocation>
</comment>
<evidence type="ECO:0000313" key="21">
    <source>
        <dbReference type="Proteomes" id="UP000282957"/>
    </source>
</evidence>
<dbReference type="RefSeq" id="WP_127787055.1">
    <property type="nucleotide sequence ID" value="NZ_SACL01000002.1"/>
</dbReference>
<comment type="caution">
    <text evidence="20">The sequence shown here is derived from an EMBL/GenBank/DDBJ whole genome shotgun (WGS) entry which is preliminary data.</text>
</comment>
<feature type="transmembrane region" description="Helical" evidence="19">
    <location>
        <begin position="262"/>
        <end position="283"/>
    </location>
</feature>
<keyword evidence="13 19" id="KW-1133">Transmembrane helix</keyword>
<evidence type="ECO:0000256" key="4">
    <source>
        <dbReference type="ARBA" id="ARBA00005189"/>
    </source>
</evidence>
<comment type="similarity">
    <text evidence="5 18">Belongs to the CDS family.</text>
</comment>
<dbReference type="Pfam" id="PF01148">
    <property type="entry name" value="CTP_transf_1"/>
    <property type="match status" value="1"/>
</dbReference>
<dbReference type="AlphaFoldDB" id="A0A437MJN5"/>
<evidence type="ECO:0000256" key="19">
    <source>
        <dbReference type="SAM" id="Phobius"/>
    </source>
</evidence>
<evidence type="ECO:0000256" key="9">
    <source>
        <dbReference type="ARBA" id="ARBA00022516"/>
    </source>
</evidence>
<feature type="transmembrane region" description="Helical" evidence="19">
    <location>
        <begin position="187"/>
        <end position="205"/>
    </location>
</feature>
<evidence type="ECO:0000256" key="1">
    <source>
        <dbReference type="ARBA" id="ARBA00001698"/>
    </source>
</evidence>
<evidence type="ECO:0000256" key="18">
    <source>
        <dbReference type="RuleBase" id="RU003938"/>
    </source>
</evidence>
<evidence type="ECO:0000256" key="13">
    <source>
        <dbReference type="ARBA" id="ARBA00022989"/>
    </source>
</evidence>
<dbReference type="PANTHER" id="PTHR46382">
    <property type="entry name" value="PHOSPHATIDATE CYTIDYLYLTRANSFERASE"/>
    <property type="match status" value="1"/>
</dbReference>